<dbReference type="Proteomes" id="UP000663880">
    <property type="component" value="Unassembled WGS sequence"/>
</dbReference>
<proteinExistence type="inferred from homology"/>
<dbReference type="InterPro" id="IPR051487">
    <property type="entry name" value="Ser/Thr_Proteases_Immune/Dev"/>
</dbReference>
<dbReference type="InterPro" id="IPR001254">
    <property type="entry name" value="Trypsin_dom"/>
</dbReference>
<dbReference type="InterPro" id="IPR018114">
    <property type="entry name" value="TRYPSIN_HIS"/>
</dbReference>
<dbReference type="GO" id="GO:0006508">
    <property type="term" value="P:proteolysis"/>
    <property type="evidence" value="ECO:0007669"/>
    <property type="project" value="InterPro"/>
</dbReference>
<keyword evidence="3" id="KW-0732">Signal</keyword>
<evidence type="ECO:0000256" key="1">
    <source>
        <dbReference type="ARBA" id="ARBA00023157"/>
    </source>
</evidence>
<protein>
    <recommendedName>
        <fullName evidence="4">Peptidase S1 domain-containing protein</fullName>
    </recommendedName>
</protein>
<dbReference type="PRINTS" id="PR00722">
    <property type="entry name" value="CHYMOTRYPSIN"/>
</dbReference>
<evidence type="ECO:0000313" key="6">
    <source>
        <dbReference type="Proteomes" id="UP000663880"/>
    </source>
</evidence>
<organism evidence="5 6">
    <name type="scientific">Pieris macdunnoughi</name>
    <dbReference type="NCBI Taxonomy" id="345717"/>
    <lineage>
        <taxon>Eukaryota</taxon>
        <taxon>Metazoa</taxon>
        <taxon>Ecdysozoa</taxon>
        <taxon>Arthropoda</taxon>
        <taxon>Hexapoda</taxon>
        <taxon>Insecta</taxon>
        <taxon>Pterygota</taxon>
        <taxon>Neoptera</taxon>
        <taxon>Endopterygota</taxon>
        <taxon>Lepidoptera</taxon>
        <taxon>Glossata</taxon>
        <taxon>Ditrysia</taxon>
        <taxon>Papilionoidea</taxon>
        <taxon>Pieridae</taxon>
        <taxon>Pierinae</taxon>
        <taxon>Pieris</taxon>
    </lineage>
</organism>
<dbReference type="InterPro" id="IPR001314">
    <property type="entry name" value="Peptidase_S1A"/>
</dbReference>
<dbReference type="SMART" id="SM00020">
    <property type="entry name" value="Tryp_SPc"/>
    <property type="match status" value="1"/>
</dbReference>
<dbReference type="EMBL" id="CAJOBZ010000005">
    <property type="protein sequence ID" value="CAF4798922.1"/>
    <property type="molecule type" value="Genomic_DNA"/>
</dbReference>
<dbReference type="PROSITE" id="PS50240">
    <property type="entry name" value="TRYPSIN_DOM"/>
    <property type="match status" value="1"/>
</dbReference>
<accession>A0A821PBQ7</accession>
<evidence type="ECO:0000256" key="3">
    <source>
        <dbReference type="SAM" id="SignalP"/>
    </source>
</evidence>
<feature type="domain" description="Peptidase S1" evidence="4">
    <location>
        <begin position="24"/>
        <end position="246"/>
    </location>
</feature>
<dbReference type="Pfam" id="PF00089">
    <property type="entry name" value="Trypsin"/>
    <property type="match status" value="1"/>
</dbReference>
<keyword evidence="1" id="KW-1015">Disulfide bond</keyword>
<dbReference type="PROSITE" id="PS00134">
    <property type="entry name" value="TRYPSIN_HIS"/>
    <property type="match status" value="1"/>
</dbReference>
<comment type="similarity">
    <text evidence="2">Belongs to the peptidase S1 family. CLIP subfamily.</text>
</comment>
<comment type="caution">
    <text evidence="5">The sequence shown here is derived from an EMBL/GenBank/DDBJ whole genome shotgun (WGS) entry which is preliminary data.</text>
</comment>
<dbReference type="CDD" id="cd00190">
    <property type="entry name" value="Tryp_SPc"/>
    <property type="match status" value="1"/>
</dbReference>
<dbReference type="AlphaFoldDB" id="A0A821PBQ7"/>
<dbReference type="PANTHER" id="PTHR24256">
    <property type="entry name" value="TRYPTASE-RELATED"/>
    <property type="match status" value="1"/>
</dbReference>
<gene>
    <name evidence="5" type="ORF">PMACD_LOCUS3333</name>
</gene>
<sequence length="253" mass="27987">MSTDVVILLLVVDVCLGSSFEGKVIGGQYATIKNFPHVAFLKINLDNDVCICGSSVLNQLLLVSAAHCFELINEHTNIGLYAGHHDIFQVKLVRPVKAVYRHKYYDSKNVVNDIALVKLKRALPLGEFIKRVILRPSSLKQDGILAGWGATNSQMSEFDFKLKSVPQKLRSKDACSRIGTMHKGMICAGSFNSNHSRPSKGDSGSGLISKDYQIIGIVSYLVTSFPAIIVYTNVSHYYSWIHEKAEKILCPID</sequence>
<feature type="chain" id="PRO_5032393318" description="Peptidase S1 domain-containing protein" evidence="3">
    <location>
        <begin position="18"/>
        <end position="253"/>
    </location>
</feature>
<dbReference type="InterPro" id="IPR009003">
    <property type="entry name" value="Peptidase_S1_PA"/>
</dbReference>
<dbReference type="GO" id="GO:0004252">
    <property type="term" value="F:serine-type endopeptidase activity"/>
    <property type="evidence" value="ECO:0007669"/>
    <property type="project" value="InterPro"/>
</dbReference>
<reference evidence="5" key="1">
    <citation type="submission" date="2021-02" db="EMBL/GenBank/DDBJ databases">
        <authorList>
            <person name="Steward A R."/>
        </authorList>
    </citation>
    <scope>NUCLEOTIDE SEQUENCE</scope>
</reference>
<dbReference type="InterPro" id="IPR043504">
    <property type="entry name" value="Peptidase_S1_PA_chymotrypsin"/>
</dbReference>
<feature type="signal peptide" evidence="3">
    <location>
        <begin position="1"/>
        <end position="17"/>
    </location>
</feature>
<evidence type="ECO:0000256" key="2">
    <source>
        <dbReference type="ARBA" id="ARBA00024195"/>
    </source>
</evidence>
<dbReference type="SUPFAM" id="SSF50494">
    <property type="entry name" value="Trypsin-like serine proteases"/>
    <property type="match status" value="1"/>
</dbReference>
<name>A0A821PBQ7_9NEOP</name>
<evidence type="ECO:0000313" key="5">
    <source>
        <dbReference type="EMBL" id="CAF4798922.1"/>
    </source>
</evidence>
<evidence type="ECO:0000259" key="4">
    <source>
        <dbReference type="PROSITE" id="PS50240"/>
    </source>
</evidence>
<keyword evidence="6" id="KW-1185">Reference proteome</keyword>
<dbReference type="Gene3D" id="2.40.10.10">
    <property type="entry name" value="Trypsin-like serine proteases"/>
    <property type="match status" value="1"/>
</dbReference>
<dbReference type="OrthoDB" id="6380398at2759"/>